<dbReference type="EMBL" id="BGPR01009676">
    <property type="protein sequence ID" value="GBN41555.1"/>
    <property type="molecule type" value="Genomic_DNA"/>
</dbReference>
<keyword evidence="5" id="KW-1185">Reference proteome</keyword>
<sequence length="96" mass="11317">MWAFLVMKQRILLQDLPLIFFPYCDIKKFLVSHLLSVWQQKWNLLTRNKPYPVKPSIGLWPALPMRELDVKLTRLRRAYSLYAQTSLLGPEGTKVS</sequence>
<gene>
    <name evidence="3" type="ORF">AVEN_164328_1</name>
    <name evidence="4" type="ORF">AVEN_195339_1</name>
    <name evidence="1" type="ORF">AVEN_249654_1</name>
    <name evidence="2" type="ORF">AVEN_54347_1</name>
</gene>
<protein>
    <submittedName>
        <fullName evidence="2">Uncharacterized protein</fullName>
    </submittedName>
</protein>
<organism evidence="2 5">
    <name type="scientific">Araneus ventricosus</name>
    <name type="common">Orbweaver spider</name>
    <name type="synonym">Epeira ventricosa</name>
    <dbReference type="NCBI Taxonomy" id="182803"/>
    <lineage>
        <taxon>Eukaryota</taxon>
        <taxon>Metazoa</taxon>
        <taxon>Ecdysozoa</taxon>
        <taxon>Arthropoda</taxon>
        <taxon>Chelicerata</taxon>
        <taxon>Arachnida</taxon>
        <taxon>Araneae</taxon>
        <taxon>Araneomorphae</taxon>
        <taxon>Entelegynae</taxon>
        <taxon>Araneoidea</taxon>
        <taxon>Araneidae</taxon>
        <taxon>Araneus</taxon>
    </lineage>
</organism>
<evidence type="ECO:0000313" key="3">
    <source>
        <dbReference type="EMBL" id="GBN42535.1"/>
    </source>
</evidence>
<dbReference type="Proteomes" id="UP000499080">
    <property type="component" value="Unassembled WGS sequence"/>
</dbReference>
<comment type="caution">
    <text evidence="2">The sequence shown here is derived from an EMBL/GenBank/DDBJ whole genome shotgun (WGS) entry which is preliminary data.</text>
</comment>
<evidence type="ECO:0000313" key="5">
    <source>
        <dbReference type="Proteomes" id="UP000499080"/>
    </source>
</evidence>
<reference evidence="2 5" key="1">
    <citation type="journal article" date="2019" name="Sci. Rep.">
        <title>Orb-weaving spider Araneus ventricosus genome elucidates the spidroin gene catalogue.</title>
        <authorList>
            <person name="Kono N."/>
            <person name="Nakamura H."/>
            <person name="Ohtoshi R."/>
            <person name="Moran D.A.P."/>
            <person name="Shinohara A."/>
            <person name="Yoshida Y."/>
            <person name="Fujiwara M."/>
            <person name="Mori M."/>
            <person name="Tomita M."/>
            <person name="Arakawa K."/>
        </authorList>
    </citation>
    <scope>NUCLEOTIDE SEQUENCE [LARGE SCALE GENOMIC DNA]</scope>
</reference>
<name>A0A4Y2NPV5_ARAVE</name>
<evidence type="ECO:0000313" key="4">
    <source>
        <dbReference type="EMBL" id="GBN42543.1"/>
    </source>
</evidence>
<evidence type="ECO:0000313" key="1">
    <source>
        <dbReference type="EMBL" id="GBN41472.1"/>
    </source>
</evidence>
<proteinExistence type="predicted"/>
<accession>A0A4Y2NPV5</accession>
<dbReference type="EMBL" id="BGPR01009664">
    <property type="protein sequence ID" value="GBN41472.1"/>
    <property type="molecule type" value="Genomic_DNA"/>
</dbReference>
<dbReference type="EMBL" id="BGPR01009824">
    <property type="protein sequence ID" value="GBN42535.1"/>
    <property type="molecule type" value="Genomic_DNA"/>
</dbReference>
<evidence type="ECO:0000313" key="2">
    <source>
        <dbReference type="EMBL" id="GBN41555.1"/>
    </source>
</evidence>
<dbReference type="AlphaFoldDB" id="A0A4Y2NPV5"/>
<dbReference type="EMBL" id="BGPR01009825">
    <property type="protein sequence ID" value="GBN42543.1"/>
    <property type="molecule type" value="Genomic_DNA"/>
</dbReference>